<dbReference type="InterPro" id="IPR026444">
    <property type="entry name" value="Secre_tail"/>
</dbReference>
<feature type="signal peptide" evidence="2">
    <location>
        <begin position="1"/>
        <end position="18"/>
    </location>
</feature>
<dbReference type="Pfam" id="PF13583">
    <property type="entry name" value="Reprolysin_4"/>
    <property type="match status" value="1"/>
</dbReference>
<feature type="domain" description="Peptidase M12B" evidence="3">
    <location>
        <begin position="177"/>
        <end position="371"/>
    </location>
</feature>
<dbReference type="GO" id="GO:0006508">
    <property type="term" value="P:proteolysis"/>
    <property type="evidence" value="ECO:0007669"/>
    <property type="project" value="InterPro"/>
</dbReference>
<evidence type="ECO:0000256" key="1">
    <source>
        <dbReference type="ARBA" id="ARBA00022729"/>
    </source>
</evidence>
<dbReference type="RefSeq" id="WP_130914735.1">
    <property type="nucleotide sequence ID" value="NZ_LR215974.1"/>
</dbReference>
<accession>A0A4U8WDQ3</accession>
<dbReference type="AlphaFoldDB" id="A0A4U8WDQ3"/>
<dbReference type="InterPro" id="IPR001590">
    <property type="entry name" value="Peptidase_M12B"/>
</dbReference>
<name>A0A4U8WDQ3_9FLAO</name>
<evidence type="ECO:0000259" key="3">
    <source>
        <dbReference type="PROSITE" id="PS50215"/>
    </source>
</evidence>
<evidence type="ECO:0000313" key="5">
    <source>
        <dbReference type="Proteomes" id="UP000290013"/>
    </source>
</evidence>
<sequence>MKNLLLLVFTIFTVSVFGQNTVDFPIKETEFNFNFQKFSSQFAQQKNSTEKMKGSIIIPVPEYGPVKFILNENNLTQKRATSVVTFDGSTEDGRFSAKLSLFEGSLSAVIKTFKGQYFALEKLKNSTERYKIYNLKDAMHNEAFICKADLEGIASQLNNASVSSKSVTNFPIGSQLRRYRMAVAATGESTESLGNTDAVLNEIVAKVNALNLIYESEVAVTFALIPETINKSIIFTNSATDPFTGNGGSASQAGFVAMNNSGLLTYSKYDVGHTVNINTTTGANGTAGGQPCNDSSKALGWSNWGTQSSLGFVTNLIAHEIGHQFGASHSYNATGGDSPGDSFCANSWSNIGAVEPGSGATLMSYGTNCAYPVDQRYSSNNYEPYFHARSLDQILNRVQTLSTCYTIVTSTNIPPVANAGVDITIPKNTPFRLLGTGTDANNSNLSYTWEQNDVATANDKGAFGSTLNGAGGYTAVNSTTAPLFRSVQNNINGERYFPKLNFVLNNQNIPPMNEGEALPNVARNINLRLTVRDNNATNGGVDSDDINITVADSGPLSVTYPNATGVTLSANNNATITWDANNTNTIKNTVDLLLSIDGGLSFPYTLASNIQNNGSYVATIPNIPATTKARIKVSALLNQNAEFFDISDNNFTITSVCEAFKSYISPTNTVTAVSGSAASDLNMATPPAATEPYSSKSIIFNSPSTNSAIHGYSSADNVTPISFNDNYPTHLVQFRVTQTGTYTISKSSGFLIVSIYTATPPTLSGFLTSNSNGAYYGVVNASGSTRPVTLNEGTTYYIYLCNFSNPANANPYTLSFNGPGMAYETTSTPIGYSYVYIAINNSTNKIDAVHPTANFTTLPVGSYTIKGISYANTALPSSFIGKNFNEIVATGACVQESSNKRQLVITGVLSTSDIKNTESDIKIAPNPVNDWLTVITNRKITDYEVFDASGRIILSKTKFQKNINFTGITPGSYIVRLFDGNQVVYQTVVIKK</sequence>
<dbReference type="KEGG" id="ctai:NCTC12078_02538"/>
<dbReference type="InterPro" id="IPR024079">
    <property type="entry name" value="MetalloPept_cat_dom_sf"/>
</dbReference>
<dbReference type="SUPFAM" id="SSF55486">
    <property type="entry name" value="Metalloproteases ('zincins'), catalytic domain"/>
    <property type="match status" value="1"/>
</dbReference>
<dbReference type="Pfam" id="PF18962">
    <property type="entry name" value="Por_Secre_tail"/>
    <property type="match status" value="1"/>
</dbReference>
<gene>
    <name evidence="4" type="ORF">NCTC12078_02538</name>
</gene>
<evidence type="ECO:0000313" key="4">
    <source>
        <dbReference type="EMBL" id="VFB04512.1"/>
    </source>
</evidence>
<dbReference type="NCBIfam" id="TIGR04183">
    <property type="entry name" value="Por_Secre_tail"/>
    <property type="match status" value="1"/>
</dbReference>
<organism evidence="4 5">
    <name type="scientific">Chryseobacterium taihuense</name>
    <dbReference type="NCBI Taxonomy" id="1141221"/>
    <lineage>
        <taxon>Bacteria</taxon>
        <taxon>Pseudomonadati</taxon>
        <taxon>Bacteroidota</taxon>
        <taxon>Flavobacteriia</taxon>
        <taxon>Flavobacteriales</taxon>
        <taxon>Weeksellaceae</taxon>
        <taxon>Chryseobacterium group</taxon>
        <taxon>Chryseobacterium</taxon>
    </lineage>
</organism>
<dbReference type="EMBL" id="LR215974">
    <property type="protein sequence ID" value="VFB04512.1"/>
    <property type="molecule type" value="Genomic_DNA"/>
</dbReference>
<dbReference type="Gene3D" id="3.40.390.10">
    <property type="entry name" value="Collagenase (Catalytic Domain)"/>
    <property type="match status" value="1"/>
</dbReference>
<dbReference type="PROSITE" id="PS50215">
    <property type="entry name" value="ADAM_MEPRO"/>
    <property type="match status" value="1"/>
</dbReference>
<proteinExistence type="predicted"/>
<dbReference type="GO" id="GO:0004222">
    <property type="term" value="F:metalloendopeptidase activity"/>
    <property type="evidence" value="ECO:0007669"/>
    <property type="project" value="InterPro"/>
</dbReference>
<evidence type="ECO:0000256" key="2">
    <source>
        <dbReference type="SAM" id="SignalP"/>
    </source>
</evidence>
<protein>
    <submittedName>
        <fullName evidence="4">Por secretion system C-terminal sorting domain</fullName>
    </submittedName>
</protein>
<feature type="chain" id="PRO_5020721903" evidence="2">
    <location>
        <begin position="19"/>
        <end position="992"/>
    </location>
</feature>
<dbReference type="Proteomes" id="UP000290013">
    <property type="component" value="Chromosome"/>
</dbReference>
<keyword evidence="1 2" id="KW-0732">Signal</keyword>
<reference evidence="4 5" key="1">
    <citation type="submission" date="2019-02" db="EMBL/GenBank/DDBJ databases">
        <authorList>
            <consortium name="Pathogen Informatics"/>
        </authorList>
    </citation>
    <scope>NUCLEOTIDE SEQUENCE [LARGE SCALE GENOMIC DNA]</scope>
    <source>
        <strain evidence="4 5">3012STDY6944375</strain>
    </source>
</reference>